<sequence>MNIFDLRRQLIDDYSSYIKSFIQIRTPRIREYVQNELFHKSMLWPDPLIQLNPVFEPGHTIDELVTEGILHPACARIFRRGKDEEHPLGEPLRLHTHQDEAIRVAREGQSYVLTTGTGSGKSLSYIIPIVDYVLRHPEQPGIKAIVVYPMNALANSQLGELNKYIQFNFPASAREVTFRRYTGQERQSEREEIIAHPPDILLTNYVMLELVLTRLRERRLMQNAQLRFLVLDELHTYRGRQGADVALLVRRVRERLTAKGAALQCIGTSATLASAGTYAQQRQDVSVMASRIFGCEVQPAHVIGETLVRVTDEVDEASPEFRGVLTQRVAHYQQSQPQHYSEFQHDPLSIWIESTFGVQRQADGRLGRKKPLRITGTGESECAAALLQRATGASEQQCIAAITQGLLSGNERISSPLTGRAPFAFRLHQFISKGDTVYSTLELDPERHITLQRQQFAPGGRERVLFPLVFCRACGQEYYSVRWQDEHSFVERDVQDQLRYTGEGIVTDKRSLVGVPGFLYFSQNDQEQWPADPDGILARVPGEWKEVHNNKERLISSSMRKNVPQPYYVSPAGQVLEMDADEGMLCHFVPAPFRFCLHCGVSYNSYVDNDFEKLTELSSEGRSTATTILSLSAIRHLREAQEHGDALQMAAKMLSFTDNRQDASLQAGHFNDFVEIGQLRSALYCAVKKAGDAGIQHDTLTQQVFDVLQLRPDKYAASPEAKYSAKIKTEQALRNILGYRLYLDLRRGWRITSPNLEQCGLLRIEYQDLHEICADQEFWREPHQVGDQKVKVLYHEALRSIPADARYKLCRTLLDHMRRELAIRVDYLDDTRQSEFKQQSSQHLIAPWGLDENEELLYATRLYPRSRGKEDDRSERYLSGLSSYGRYVRAILRGFGFSLKADETQNVIRDLLAALSTADLVEEVRPPRPKRKGKNGESATDEIPVGGYQLAASSIIWYAGDGTEPYHDPLRTPNLPDVPEKRVNQFFLQFYQDNAADLQHMEDLHAAEHTAQVPAQRREERENAFRANELPILYCSPTMELGVDIAELNVVNMRNVPPTPANYAQRSGRAGRSGQPALVFSYCSTGSSHDQYFFQHPGTMVSGAVSPPRLDLTNEDLLRAHVYAIWLAETHLSLGESLKDLLDVEGDEPGLQLQPPILHALRDPSARQRANLHARRVLQTLENDLTEDTAPWFTSDWVRVQLDTIEQSFDAAADRWRGLYRAAQAQRDTQNSIIRDASRSEEDKQKARRLRSEAEAQLELLTASSSSERIEFSEFYSYRYFASEGFLPGYNFPRLPLSAYIPARRARQRDEYLSRPRFLAISEFAPRAIVYHEGSRYIINRSILSVREDRSGVLTSSIKQCDRCGYLHPLDMTHSVDVCVRCKHDKLSTLTTLYRLQNVSTRRRDKINSDEEERQRQGYDIRTGVRFPNRRDGKPSFFVAYVEDAHGERIARLTYGQAASLWRINLGPVRRKDKDVHGFVLDTERGYWGKEDESADDPGDAMSGSRLRVIPYVEDTRNCLLFEPLVSLDATRMISLQAALKNAIQVRFQLEDNELAAEPMPDARKRSMILLYEASEGGAGVLRQLIDAPLAVAEVAAVALELCHFDPQTGEDFGKAERALEECVAACYHCLMTYANQKDHRFLDRQSIKPYLQRLIGSTPVIDATELITVDSGLSALEQEWLTQAHARQFVSPDQHHGVVPTTSTCPDFLYTQDGRALAVYVDGDEPQRGERDGALIEELENAGYMVVRFGAREQWDAVFAEYAELFRRDA</sequence>
<dbReference type="SUPFAM" id="SSF52540">
    <property type="entry name" value="P-loop containing nucleoside triphosphate hydrolases"/>
    <property type="match status" value="2"/>
</dbReference>
<dbReference type="InterPro" id="IPR014001">
    <property type="entry name" value="Helicase_ATP-bd"/>
</dbReference>
<keyword evidence="7" id="KW-0378">Hydrolase</keyword>
<dbReference type="GO" id="GO:0004386">
    <property type="term" value="F:helicase activity"/>
    <property type="evidence" value="ECO:0007669"/>
    <property type="project" value="UniProtKB-KW"/>
</dbReference>
<dbReference type="InterPro" id="IPR001650">
    <property type="entry name" value="Helicase_C-like"/>
</dbReference>
<dbReference type="PROSITE" id="PS51194">
    <property type="entry name" value="HELICASE_CTER"/>
    <property type="match status" value="1"/>
</dbReference>
<dbReference type="PROSITE" id="PS51192">
    <property type="entry name" value="HELICASE_ATP_BIND_1"/>
    <property type="match status" value="1"/>
</dbReference>
<dbReference type="Gene3D" id="3.40.50.300">
    <property type="entry name" value="P-loop containing nucleotide triphosphate hydrolases"/>
    <property type="match status" value="2"/>
</dbReference>
<dbReference type="InterPro" id="IPR052511">
    <property type="entry name" value="ATP-dep_Helicase"/>
</dbReference>
<dbReference type="EMBL" id="BIXY01000025">
    <property type="protein sequence ID" value="GCF08503.1"/>
    <property type="molecule type" value="Genomic_DNA"/>
</dbReference>
<dbReference type="Pfam" id="PF00271">
    <property type="entry name" value="Helicase_C"/>
    <property type="match status" value="1"/>
</dbReference>
<dbReference type="InterPro" id="IPR018973">
    <property type="entry name" value="MZB"/>
</dbReference>
<keyword evidence="1" id="KW-0547">Nucleotide-binding</keyword>
<dbReference type="SMART" id="SM00490">
    <property type="entry name" value="HELICc"/>
    <property type="match status" value="1"/>
</dbReference>
<evidence type="ECO:0000259" key="5">
    <source>
        <dbReference type="PROSITE" id="PS51192"/>
    </source>
</evidence>
<evidence type="ECO:0000256" key="4">
    <source>
        <dbReference type="SAM" id="MobiDB-lite"/>
    </source>
</evidence>
<dbReference type="GO" id="GO:0016887">
    <property type="term" value="F:ATP hydrolysis activity"/>
    <property type="evidence" value="ECO:0007669"/>
    <property type="project" value="TreeGrafter"/>
</dbReference>
<evidence type="ECO:0000259" key="6">
    <source>
        <dbReference type="PROSITE" id="PS51194"/>
    </source>
</evidence>
<dbReference type="PANTHER" id="PTHR47962">
    <property type="entry name" value="ATP-DEPENDENT HELICASE LHR-RELATED-RELATED"/>
    <property type="match status" value="1"/>
</dbReference>
<dbReference type="GO" id="GO:0005524">
    <property type="term" value="F:ATP binding"/>
    <property type="evidence" value="ECO:0007669"/>
    <property type="project" value="UniProtKB-KW"/>
</dbReference>
<reference evidence="7 8" key="1">
    <citation type="submission" date="2019-01" db="EMBL/GenBank/DDBJ databases">
        <title>Draft genome sequence of Dictyobacter sp. Uno17.</title>
        <authorList>
            <person name="Wang C.M."/>
            <person name="Zheng Y."/>
            <person name="Sakai Y."/>
            <person name="Abe K."/>
            <person name="Yokota A."/>
            <person name="Yabe S."/>
        </authorList>
    </citation>
    <scope>NUCLEOTIDE SEQUENCE [LARGE SCALE GENOMIC DNA]</scope>
    <source>
        <strain evidence="7 8">Uno17</strain>
    </source>
</reference>
<keyword evidence="7" id="KW-0347">Helicase</keyword>
<evidence type="ECO:0000256" key="1">
    <source>
        <dbReference type="ARBA" id="ARBA00022741"/>
    </source>
</evidence>
<keyword evidence="8" id="KW-1185">Reference proteome</keyword>
<dbReference type="InterPro" id="IPR027417">
    <property type="entry name" value="P-loop_NTPase"/>
</dbReference>
<dbReference type="GO" id="GO:0003677">
    <property type="term" value="F:DNA binding"/>
    <property type="evidence" value="ECO:0007669"/>
    <property type="project" value="TreeGrafter"/>
</dbReference>
<dbReference type="Pfam" id="PF00270">
    <property type="entry name" value="DEAD"/>
    <property type="match status" value="1"/>
</dbReference>
<dbReference type="Proteomes" id="UP000322530">
    <property type="component" value="Unassembled WGS sequence"/>
</dbReference>
<evidence type="ECO:0000313" key="7">
    <source>
        <dbReference type="EMBL" id="GCF08503.1"/>
    </source>
</evidence>
<feature type="domain" description="Helicase ATP-binding" evidence="5">
    <location>
        <begin position="102"/>
        <end position="290"/>
    </location>
</feature>
<accession>A0A5A5TBV3</accession>
<organism evidence="7 8">
    <name type="scientific">Dictyobacter arantiisoli</name>
    <dbReference type="NCBI Taxonomy" id="2014874"/>
    <lineage>
        <taxon>Bacteria</taxon>
        <taxon>Bacillati</taxon>
        <taxon>Chloroflexota</taxon>
        <taxon>Ktedonobacteria</taxon>
        <taxon>Ktedonobacterales</taxon>
        <taxon>Dictyobacteraceae</taxon>
        <taxon>Dictyobacter</taxon>
    </lineage>
</organism>
<dbReference type="Pfam" id="PF09369">
    <property type="entry name" value="MZB"/>
    <property type="match status" value="1"/>
</dbReference>
<evidence type="ECO:0000256" key="2">
    <source>
        <dbReference type="ARBA" id="ARBA00022840"/>
    </source>
</evidence>
<feature type="coiled-coil region" evidence="3">
    <location>
        <begin position="1237"/>
        <end position="1264"/>
    </location>
</feature>
<keyword evidence="2" id="KW-0067">ATP-binding</keyword>
<name>A0A5A5TBV3_9CHLR</name>
<dbReference type="OrthoDB" id="9774462at2"/>
<protein>
    <submittedName>
        <fullName evidence="7">RNA helicase</fullName>
    </submittedName>
</protein>
<feature type="domain" description="Helicase C-terminal" evidence="6">
    <location>
        <begin position="974"/>
        <end position="1118"/>
    </location>
</feature>
<comment type="caution">
    <text evidence="7">The sequence shown here is derived from an EMBL/GenBank/DDBJ whole genome shotgun (WGS) entry which is preliminary data.</text>
</comment>
<dbReference type="CDD" id="cd17923">
    <property type="entry name" value="DEXHc_Hrq1-like"/>
    <property type="match status" value="1"/>
</dbReference>
<feature type="region of interest" description="Disordered" evidence="4">
    <location>
        <begin position="924"/>
        <end position="943"/>
    </location>
</feature>
<keyword evidence="3" id="KW-0175">Coiled coil</keyword>
<dbReference type="SMART" id="SM00487">
    <property type="entry name" value="DEXDc"/>
    <property type="match status" value="1"/>
</dbReference>
<evidence type="ECO:0000313" key="8">
    <source>
        <dbReference type="Proteomes" id="UP000322530"/>
    </source>
</evidence>
<evidence type="ECO:0000256" key="3">
    <source>
        <dbReference type="SAM" id="Coils"/>
    </source>
</evidence>
<dbReference type="RefSeq" id="WP_149401486.1">
    <property type="nucleotide sequence ID" value="NZ_BIXY01000025.1"/>
</dbReference>
<dbReference type="InterPro" id="IPR011545">
    <property type="entry name" value="DEAD/DEAH_box_helicase_dom"/>
</dbReference>
<gene>
    <name evidence="7" type="ORF">KDI_20670</name>
</gene>
<dbReference type="PANTHER" id="PTHR47962:SF5">
    <property type="entry name" value="ATP-DEPENDENT HELICASE LHR-RELATED"/>
    <property type="match status" value="1"/>
</dbReference>
<proteinExistence type="predicted"/>